<accession>A0ABN7XA61</accession>
<keyword evidence="2" id="KW-1185">Reference proteome</keyword>
<reference evidence="1 2" key="1">
    <citation type="submission" date="2021-06" db="EMBL/GenBank/DDBJ databases">
        <authorList>
            <person name="Kallberg Y."/>
            <person name="Tangrot J."/>
            <person name="Rosling A."/>
        </authorList>
    </citation>
    <scope>NUCLEOTIDE SEQUENCE [LARGE SCALE GENOMIC DNA]</scope>
    <source>
        <strain evidence="1 2">120-4 pot B 10/14</strain>
    </source>
</reference>
<evidence type="ECO:0000313" key="1">
    <source>
        <dbReference type="EMBL" id="CAG8849549.1"/>
    </source>
</evidence>
<protein>
    <submittedName>
        <fullName evidence="1">17355_t:CDS:1</fullName>
    </submittedName>
</protein>
<evidence type="ECO:0000313" key="2">
    <source>
        <dbReference type="Proteomes" id="UP000789901"/>
    </source>
</evidence>
<name>A0ABN7XA61_GIGMA</name>
<organism evidence="1 2">
    <name type="scientific">Gigaspora margarita</name>
    <dbReference type="NCBI Taxonomy" id="4874"/>
    <lineage>
        <taxon>Eukaryota</taxon>
        <taxon>Fungi</taxon>
        <taxon>Fungi incertae sedis</taxon>
        <taxon>Mucoromycota</taxon>
        <taxon>Glomeromycotina</taxon>
        <taxon>Glomeromycetes</taxon>
        <taxon>Diversisporales</taxon>
        <taxon>Gigasporaceae</taxon>
        <taxon>Gigaspora</taxon>
    </lineage>
</organism>
<sequence length="203" mass="23540">GIGLKFGTFPLIANYAKRLWQQMGKTSKSCETLITQLQIYKKQKKFINGISNPYTVPYTISNDTLLMWYNTCKVNPNHLQHLAIKLFPITPRQLYYTQATEITPEIIINIAETVFKEFEEKEISEDNDDIEMLNSAENLYSNKQDLDLSISTFINLESSVFTSSKNNHESEDFDETKSDNNIQDKYNVDEIIAMQLELEYDSH</sequence>
<gene>
    <name evidence="1" type="ORF">GMARGA_LOCUS39770</name>
</gene>
<dbReference type="Proteomes" id="UP000789901">
    <property type="component" value="Unassembled WGS sequence"/>
</dbReference>
<proteinExistence type="predicted"/>
<feature type="non-terminal residue" evidence="1">
    <location>
        <position position="1"/>
    </location>
</feature>
<comment type="caution">
    <text evidence="1">The sequence shown here is derived from an EMBL/GenBank/DDBJ whole genome shotgun (WGS) entry which is preliminary data.</text>
</comment>
<dbReference type="EMBL" id="CAJVQB010096782">
    <property type="protein sequence ID" value="CAG8849549.1"/>
    <property type="molecule type" value="Genomic_DNA"/>
</dbReference>